<evidence type="ECO:0000313" key="4">
    <source>
        <dbReference type="Proteomes" id="UP000800039"/>
    </source>
</evidence>
<protein>
    <recommendedName>
        <fullName evidence="5">Apple domain-containing protein</fullName>
    </recommendedName>
</protein>
<evidence type="ECO:0008006" key="5">
    <source>
        <dbReference type="Google" id="ProtNLM"/>
    </source>
</evidence>
<proteinExistence type="predicted"/>
<feature type="transmembrane region" description="Helical" evidence="2">
    <location>
        <begin position="97"/>
        <end position="118"/>
    </location>
</feature>
<accession>A0A9P4GR13</accession>
<dbReference type="RefSeq" id="XP_040793586.1">
    <property type="nucleotide sequence ID" value="XM_040937554.1"/>
</dbReference>
<dbReference type="EMBL" id="ML976614">
    <property type="protein sequence ID" value="KAF1851023.1"/>
    <property type="molecule type" value="Genomic_DNA"/>
</dbReference>
<reference evidence="3" key="1">
    <citation type="submission" date="2020-01" db="EMBL/GenBank/DDBJ databases">
        <authorList>
            <consortium name="DOE Joint Genome Institute"/>
            <person name="Haridas S."/>
            <person name="Albert R."/>
            <person name="Binder M."/>
            <person name="Bloem J."/>
            <person name="Labutti K."/>
            <person name="Salamov A."/>
            <person name="Andreopoulos B."/>
            <person name="Baker S.E."/>
            <person name="Barry K."/>
            <person name="Bills G."/>
            <person name="Bluhm B.H."/>
            <person name="Cannon C."/>
            <person name="Castanera R."/>
            <person name="Culley D.E."/>
            <person name="Daum C."/>
            <person name="Ezra D."/>
            <person name="Gonzalez J.B."/>
            <person name="Henrissat B."/>
            <person name="Kuo A."/>
            <person name="Liang C."/>
            <person name="Lipzen A."/>
            <person name="Lutzoni F."/>
            <person name="Magnuson J."/>
            <person name="Mondo S."/>
            <person name="Nolan M."/>
            <person name="Ohm R."/>
            <person name="Pangilinan J."/>
            <person name="Park H.-J."/>
            <person name="Ramirez L."/>
            <person name="Alfaro M."/>
            <person name="Sun H."/>
            <person name="Tritt A."/>
            <person name="Yoshinaga Y."/>
            <person name="Zwiers L.-H."/>
            <person name="Turgeon B.G."/>
            <person name="Goodwin S.B."/>
            <person name="Spatafora J.W."/>
            <person name="Crous P.W."/>
            <person name="Grigoriev I.V."/>
        </authorList>
    </citation>
    <scope>NUCLEOTIDE SEQUENCE</scope>
    <source>
        <strain evidence="3">CBS 394.84</strain>
    </source>
</reference>
<dbReference type="OrthoDB" id="5358884at2759"/>
<keyword evidence="2" id="KW-0812">Transmembrane</keyword>
<organism evidence="3 4">
    <name type="scientific">Cucurbitaria berberidis CBS 394.84</name>
    <dbReference type="NCBI Taxonomy" id="1168544"/>
    <lineage>
        <taxon>Eukaryota</taxon>
        <taxon>Fungi</taxon>
        <taxon>Dikarya</taxon>
        <taxon>Ascomycota</taxon>
        <taxon>Pezizomycotina</taxon>
        <taxon>Dothideomycetes</taxon>
        <taxon>Pleosporomycetidae</taxon>
        <taxon>Pleosporales</taxon>
        <taxon>Pleosporineae</taxon>
        <taxon>Cucurbitariaceae</taxon>
        <taxon>Cucurbitaria</taxon>
    </lineage>
</organism>
<keyword evidence="2" id="KW-0472">Membrane</keyword>
<dbReference type="GeneID" id="63854804"/>
<feature type="region of interest" description="Disordered" evidence="1">
    <location>
        <begin position="129"/>
        <end position="158"/>
    </location>
</feature>
<gene>
    <name evidence="3" type="ORF">K460DRAFT_412646</name>
</gene>
<sequence length="277" mass="30428">MSPPRIDEDSEGTANDKHVFFKPVFENQQDNSAESAHPAVRIKDEEDHIGPTYEHSILPEAVYQEDPPRNAAQIPKEPYYSTWPQEPAERRTWWTRWPWLFIIGILTAVLAGLVGGFIGKSIEGNRHNSAVPNAQASACPSTTASSPTSTTSPSANSQIVIPKTGCPDATGRTFQSSFSNATFKHFCNVDWTGNDIASVYATTISDCVKTCSTVNQYGRINKTCIGATFVPAWANRTQAMQSVDRPSNCFMKYAAEGYPGNKRQEETVVVCLEGKCP</sequence>
<evidence type="ECO:0000256" key="1">
    <source>
        <dbReference type="SAM" id="MobiDB-lite"/>
    </source>
</evidence>
<keyword evidence="2" id="KW-1133">Transmembrane helix</keyword>
<name>A0A9P4GR13_9PLEO</name>
<dbReference type="AlphaFoldDB" id="A0A9P4GR13"/>
<feature type="compositionally biased region" description="Low complexity" evidence="1">
    <location>
        <begin position="134"/>
        <end position="157"/>
    </location>
</feature>
<evidence type="ECO:0000313" key="3">
    <source>
        <dbReference type="EMBL" id="KAF1851023.1"/>
    </source>
</evidence>
<dbReference type="Proteomes" id="UP000800039">
    <property type="component" value="Unassembled WGS sequence"/>
</dbReference>
<comment type="caution">
    <text evidence="3">The sequence shown here is derived from an EMBL/GenBank/DDBJ whole genome shotgun (WGS) entry which is preliminary data.</text>
</comment>
<evidence type="ECO:0000256" key="2">
    <source>
        <dbReference type="SAM" id="Phobius"/>
    </source>
</evidence>
<keyword evidence="4" id="KW-1185">Reference proteome</keyword>